<evidence type="ECO:0000313" key="2">
    <source>
        <dbReference type="EMBL" id="AXH68184.1"/>
    </source>
</evidence>
<organism evidence="2 3">
    <name type="scientific">Gordonia phage Teatealatte</name>
    <dbReference type="NCBI Taxonomy" id="2283247"/>
    <lineage>
        <taxon>Viruses</taxon>
        <taxon>Duplodnaviria</taxon>
        <taxon>Heunggongvirae</taxon>
        <taxon>Uroviricota</taxon>
        <taxon>Caudoviricetes</taxon>
        <taxon>Demosthenesvirus</taxon>
        <taxon>Demosthenesvirus katyusha</taxon>
    </lineage>
</organism>
<sequence>MTIGYHRNNYRADALESTIEHVKCHIASIADPDDDPATFHDQVNIELSQNEDGSTRVYGTLERDPACDYSLPEDYTPPPDSEYQRGFGERIMNSPQELHDHLMQKETFE</sequence>
<reference evidence="2 3" key="1">
    <citation type="submission" date="2018-07" db="EMBL/GenBank/DDBJ databases">
        <authorList>
            <person name="Kuzo L.M."/>
            <person name="Shah T.K."/>
            <person name="Sharma A."/>
            <person name="Walton B.D."/>
            <person name="Warner M.H."/>
            <person name="Garlena R.A."/>
            <person name="Russell D.A."/>
            <person name="Pope W.H."/>
            <person name="Jacobs-Sera D."/>
            <person name="Hatfull G.F."/>
        </authorList>
    </citation>
    <scope>NUCLEOTIDE SEQUENCE [LARGE SCALE GENOMIC DNA]</scope>
</reference>
<proteinExistence type="predicted"/>
<evidence type="ECO:0000313" key="3">
    <source>
        <dbReference type="Proteomes" id="UP000257314"/>
    </source>
</evidence>
<name>A0A345MCG3_9CAUD</name>
<protein>
    <submittedName>
        <fullName evidence="2">Uncharacterized protein</fullName>
    </submittedName>
</protein>
<accession>A0A345MCG3</accession>
<dbReference type="Proteomes" id="UP000257314">
    <property type="component" value="Segment"/>
</dbReference>
<gene>
    <name evidence="2" type="primary">32</name>
    <name evidence="2" type="ORF">SEA_TEATEALATTE_32</name>
</gene>
<feature type="region of interest" description="Disordered" evidence="1">
    <location>
        <begin position="66"/>
        <end position="86"/>
    </location>
</feature>
<evidence type="ECO:0000256" key="1">
    <source>
        <dbReference type="SAM" id="MobiDB-lite"/>
    </source>
</evidence>
<dbReference type="EMBL" id="MH576976">
    <property type="protein sequence ID" value="AXH68184.1"/>
    <property type="molecule type" value="Genomic_DNA"/>
</dbReference>